<reference evidence="3 4" key="2">
    <citation type="submission" date="2020-03" db="EMBL/GenBank/DDBJ databases">
        <authorList>
            <person name="Ichikawa N."/>
            <person name="Kimura A."/>
            <person name="Kitahashi Y."/>
            <person name="Uohara A."/>
        </authorList>
    </citation>
    <scope>NUCLEOTIDE SEQUENCE [LARGE SCALE GENOMIC DNA]</scope>
    <source>
        <strain evidence="3 4">NBRC 108638</strain>
    </source>
</reference>
<dbReference type="InterPro" id="IPR043917">
    <property type="entry name" value="DUF5753"/>
</dbReference>
<protein>
    <recommendedName>
        <fullName evidence="2">DUF5753 domain-containing protein</fullName>
    </recommendedName>
</protein>
<dbReference type="AlphaFoldDB" id="A0A6V8L8T7"/>
<evidence type="ECO:0000313" key="3">
    <source>
        <dbReference type="EMBL" id="GFJ91408.1"/>
    </source>
</evidence>
<comment type="caution">
    <text evidence="3">The sequence shown here is derived from an EMBL/GenBank/DDBJ whole genome shotgun (WGS) entry which is preliminary data.</text>
</comment>
<dbReference type="Pfam" id="PF19054">
    <property type="entry name" value="DUF5753"/>
    <property type="match status" value="1"/>
</dbReference>
<feature type="region of interest" description="Disordered" evidence="1">
    <location>
        <begin position="119"/>
        <end position="146"/>
    </location>
</feature>
<feature type="domain" description="DUF5753" evidence="2">
    <location>
        <begin position="2"/>
        <end position="111"/>
    </location>
</feature>
<accession>A0A6V8L8T7</accession>
<gene>
    <name evidence="3" type="ORF">Prum_050500</name>
</gene>
<keyword evidence="4" id="KW-1185">Reference proteome</keyword>
<name>A0A6V8L8T7_9ACTN</name>
<reference evidence="3 4" key="1">
    <citation type="submission" date="2020-03" db="EMBL/GenBank/DDBJ databases">
        <title>Whole genome shotgun sequence of Phytohabitans rumicis NBRC 108638.</title>
        <authorList>
            <person name="Komaki H."/>
            <person name="Tamura T."/>
        </authorList>
    </citation>
    <scope>NUCLEOTIDE SEQUENCE [LARGE SCALE GENOMIC DNA]</scope>
    <source>
        <strain evidence="3 4">NBRC 108638</strain>
    </source>
</reference>
<organism evidence="3 4">
    <name type="scientific">Phytohabitans rumicis</name>
    <dbReference type="NCBI Taxonomy" id="1076125"/>
    <lineage>
        <taxon>Bacteria</taxon>
        <taxon>Bacillati</taxon>
        <taxon>Actinomycetota</taxon>
        <taxon>Actinomycetes</taxon>
        <taxon>Micromonosporales</taxon>
        <taxon>Micromonosporaceae</taxon>
    </lineage>
</organism>
<evidence type="ECO:0000256" key="1">
    <source>
        <dbReference type="SAM" id="MobiDB-lite"/>
    </source>
</evidence>
<proteinExistence type="predicted"/>
<dbReference type="Proteomes" id="UP000482960">
    <property type="component" value="Unassembled WGS sequence"/>
</dbReference>
<sequence length="146" mass="15862">MLEEAALGPRGGPPEVMAGQLHHLSRLGELPNVTLWVLPAQAKVSDWYLPETAFSIYRFADPDDPDAVAVEALAADLILTEEAMLARYVRVFDWLREAALSPDASLAWITEAATALGPPPDVGAVPLPPSSTPPVQRRRRTQQRSS</sequence>
<evidence type="ECO:0000313" key="4">
    <source>
        <dbReference type="Proteomes" id="UP000482960"/>
    </source>
</evidence>
<feature type="compositionally biased region" description="Pro residues" evidence="1">
    <location>
        <begin position="119"/>
        <end position="132"/>
    </location>
</feature>
<dbReference type="EMBL" id="BLPG01000001">
    <property type="protein sequence ID" value="GFJ91408.1"/>
    <property type="molecule type" value="Genomic_DNA"/>
</dbReference>
<feature type="compositionally biased region" description="Basic residues" evidence="1">
    <location>
        <begin position="136"/>
        <end position="146"/>
    </location>
</feature>
<evidence type="ECO:0000259" key="2">
    <source>
        <dbReference type="Pfam" id="PF19054"/>
    </source>
</evidence>